<dbReference type="NCBIfam" id="NF011457">
    <property type="entry name" value="PRK14875.1"/>
    <property type="match status" value="1"/>
</dbReference>
<dbReference type="PROSITE" id="PS50968">
    <property type="entry name" value="BIOTINYL_LIPOYL"/>
    <property type="match status" value="1"/>
</dbReference>
<dbReference type="AlphaFoldDB" id="A0A161R106"/>
<dbReference type="SUPFAM" id="SSF51230">
    <property type="entry name" value="Single hybrid motif"/>
    <property type="match status" value="1"/>
</dbReference>
<gene>
    <name evidence="4" type="ORF">AUP44_10525</name>
</gene>
<comment type="cofactor">
    <cofactor evidence="1">
        <name>(R)-lipoate</name>
        <dbReference type="ChEBI" id="CHEBI:83088"/>
    </cofactor>
</comment>
<dbReference type="PANTHER" id="PTHR46438">
    <property type="entry name" value="ALPHA/BETA-HYDROLASES SUPERFAMILY PROTEIN"/>
    <property type="match status" value="1"/>
</dbReference>
<dbReference type="PRINTS" id="PR00111">
    <property type="entry name" value="ABHYDROLASE"/>
</dbReference>
<sequence>MSDDRIKPLVMPKWGLSMQEGRLAAWLVEEGADISVGDEIMEVETDKITNVVEAADAGRLRRRVGQEGEVYPVKALLGVLAPPEVDDAAIDAFVAAYEVPAAGGDDEDTAPAHAFVDTPAGRLRHASRGDSGPHVVLIHGFGGDLDNWLFNIDDLAGAARVHALDLPGHGQSSKDVGTGDLEALAAAVLAFMDSQEIEGAHLVGHSMGGAVSAHIATTRPGRARSLTLIASAGLGDDIDQGYIDGFVTAASRRDLKPVLSKLFADQALVGRRLVDDLLKYKRLDGVDAALAKLRDGLFAGGRQKTPLAGAIAAADLPVLVIWGTEDRVIPAAHATAVPGATVEVLPDAGHMVQMEAAARVNELIRRHIGG</sequence>
<dbReference type="PROSITE" id="PS00189">
    <property type="entry name" value="LIPOYL"/>
    <property type="match status" value="1"/>
</dbReference>
<feature type="domain" description="Lipoyl-binding" evidence="3">
    <location>
        <begin position="6"/>
        <end position="81"/>
    </location>
</feature>
<dbReference type="RefSeq" id="WP_062767078.1">
    <property type="nucleotide sequence ID" value="NZ_CP121045.1"/>
</dbReference>
<comment type="caution">
    <text evidence="4">The sequence shown here is derived from an EMBL/GenBank/DDBJ whole genome shotgun (WGS) entry which is preliminary data.</text>
</comment>
<dbReference type="InterPro" id="IPR011053">
    <property type="entry name" value="Single_hybrid_motif"/>
</dbReference>
<evidence type="ECO:0000256" key="1">
    <source>
        <dbReference type="ARBA" id="ARBA00001938"/>
    </source>
</evidence>
<dbReference type="PANTHER" id="PTHR46438:SF11">
    <property type="entry name" value="LIPASE-RELATED"/>
    <property type="match status" value="1"/>
</dbReference>
<evidence type="ECO:0000313" key="4">
    <source>
        <dbReference type="EMBL" id="KYO51070.1"/>
    </source>
</evidence>
<dbReference type="Pfam" id="PF00364">
    <property type="entry name" value="Biotin_lipoyl"/>
    <property type="match status" value="1"/>
</dbReference>
<evidence type="ECO:0000313" key="5">
    <source>
        <dbReference type="Proteomes" id="UP000075787"/>
    </source>
</evidence>
<dbReference type="Pfam" id="PF00561">
    <property type="entry name" value="Abhydrolase_1"/>
    <property type="match status" value="1"/>
</dbReference>
<dbReference type="InterPro" id="IPR000089">
    <property type="entry name" value="Biotin_lipoyl"/>
</dbReference>
<keyword evidence="2" id="KW-0450">Lipoyl</keyword>
<dbReference type="OrthoDB" id="9804723at2"/>
<dbReference type="CDD" id="cd06849">
    <property type="entry name" value="lipoyl_domain"/>
    <property type="match status" value="1"/>
</dbReference>
<name>A0A161R106_9PROT</name>
<protein>
    <submittedName>
        <fullName evidence="4">Acetoin dehydrogenase</fullName>
    </submittedName>
</protein>
<dbReference type="Proteomes" id="UP000075787">
    <property type="component" value="Unassembled WGS sequence"/>
</dbReference>
<dbReference type="InterPro" id="IPR029058">
    <property type="entry name" value="AB_hydrolase_fold"/>
</dbReference>
<dbReference type="SUPFAM" id="SSF53474">
    <property type="entry name" value="alpha/beta-Hydrolases"/>
    <property type="match status" value="1"/>
</dbReference>
<evidence type="ECO:0000259" key="3">
    <source>
        <dbReference type="PROSITE" id="PS50968"/>
    </source>
</evidence>
<dbReference type="Gene3D" id="3.40.50.1820">
    <property type="entry name" value="alpha/beta hydrolase"/>
    <property type="match status" value="1"/>
</dbReference>
<accession>A0A161R106</accession>
<dbReference type="GeneID" id="97240784"/>
<proteinExistence type="predicted"/>
<reference evidence="4 5" key="1">
    <citation type="submission" date="2015-12" db="EMBL/GenBank/DDBJ databases">
        <title>Genome sequence of Tistrella mobilis MCCC 1A02139.</title>
        <authorList>
            <person name="Lu L."/>
            <person name="Lai Q."/>
            <person name="Shao Z."/>
            <person name="Qian P."/>
        </authorList>
    </citation>
    <scope>NUCLEOTIDE SEQUENCE [LARGE SCALE GENOMIC DNA]</scope>
    <source>
        <strain evidence="4 5">MCCC 1A02139</strain>
    </source>
</reference>
<dbReference type="InterPro" id="IPR000073">
    <property type="entry name" value="AB_hydrolase_1"/>
</dbReference>
<dbReference type="EMBL" id="LPZR01000183">
    <property type="protein sequence ID" value="KYO51070.1"/>
    <property type="molecule type" value="Genomic_DNA"/>
</dbReference>
<dbReference type="Gene3D" id="2.40.50.100">
    <property type="match status" value="1"/>
</dbReference>
<dbReference type="InterPro" id="IPR003016">
    <property type="entry name" value="2-oxoA_DH_lipoyl-BS"/>
</dbReference>
<evidence type="ECO:0000256" key="2">
    <source>
        <dbReference type="ARBA" id="ARBA00022823"/>
    </source>
</evidence>
<organism evidence="4 5">
    <name type="scientific">Tistrella mobilis</name>
    <dbReference type="NCBI Taxonomy" id="171437"/>
    <lineage>
        <taxon>Bacteria</taxon>
        <taxon>Pseudomonadati</taxon>
        <taxon>Pseudomonadota</taxon>
        <taxon>Alphaproteobacteria</taxon>
        <taxon>Geminicoccales</taxon>
        <taxon>Geminicoccaceae</taxon>
        <taxon>Tistrella</taxon>
    </lineage>
</organism>